<comment type="caution">
    <text evidence="18">The sequence shown here is derived from an EMBL/GenBank/DDBJ whole genome shotgun (WGS) entry which is preliminary data.</text>
</comment>
<evidence type="ECO:0000256" key="12">
    <source>
        <dbReference type="ARBA" id="ARBA00035187"/>
    </source>
</evidence>
<comment type="similarity">
    <text evidence="3">Belongs to the CLASP family.</text>
</comment>
<dbReference type="InterPro" id="IPR014720">
    <property type="entry name" value="dsRBD_dom"/>
</dbReference>
<keyword evidence="4" id="KW-0132">Cell division</keyword>
<dbReference type="EMBL" id="CAKM01000065">
    <property type="protein sequence ID" value="CCJ28376.1"/>
    <property type="molecule type" value="Genomic_DNA"/>
</dbReference>
<dbReference type="PROSITE" id="PS50142">
    <property type="entry name" value="RNASE_3_2"/>
    <property type="match status" value="1"/>
</dbReference>
<evidence type="ECO:0000256" key="10">
    <source>
        <dbReference type="ARBA" id="ARBA00023274"/>
    </source>
</evidence>
<name>L0P7M6_PNEJI</name>
<dbReference type="SUPFAM" id="SSF48371">
    <property type="entry name" value="ARM repeat"/>
    <property type="match status" value="1"/>
</dbReference>
<keyword evidence="15" id="KW-1133">Transmembrane helix</keyword>
<dbReference type="SUPFAM" id="SSF54768">
    <property type="entry name" value="dsRNA-binding domain-like"/>
    <property type="match status" value="1"/>
</dbReference>
<dbReference type="CDD" id="cd00593">
    <property type="entry name" value="RIBOc"/>
    <property type="match status" value="1"/>
</dbReference>
<feature type="compositionally biased region" description="Polar residues" evidence="14">
    <location>
        <begin position="461"/>
        <end position="483"/>
    </location>
</feature>
<dbReference type="Gene3D" id="1.10.1520.10">
    <property type="entry name" value="Ribonuclease III domain"/>
    <property type="match status" value="1"/>
</dbReference>
<comment type="similarity">
    <text evidence="11">Belongs to the ribonuclease III family. Mitochondrion-specific ribosomal protein mL44 subfamily.</text>
</comment>
<dbReference type="Gene3D" id="3.30.160.20">
    <property type="match status" value="1"/>
</dbReference>
<reference evidence="18 19" key="1">
    <citation type="journal article" date="2012" name="MBio">
        <title>De novo assembly of the Pneumocystis jirovecii genome from a single bronchoalveolar lavage fluid specimen from a patient.</title>
        <authorList>
            <person name="Cisse O.H."/>
            <person name="Pagni M."/>
            <person name="Hauser P.M."/>
        </authorList>
    </citation>
    <scope>NUCLEOTIDE SEQUENCE [LARGE SCALE GENOMIC DNA]</scope>
    <source>
        <strain evidence="18 19">SE8</strain>
    </source>
</reference>
<evidence type="ECO:0000313" key="18">
    <source>
        <dbReference type="EMBL" id="CCJ28376.1"/>
    </source>
</evidence>
<dbReference type="GO" id="GO:0004525">
    <property type="term" value="F:ribonuclease III activity"/>
    <property type="evidence" value="ECO:0007669"/>
    <property type="project" value="InterPro"/>
</dbReference>
<evidence type="ECO:0000256" key="15">
    <source>
        <dbReference type="SAM" id="Phobius"/>
    </source>
</evidence>
<dbReference type="InterPro" id="IPR044443">
    <property type="entry name" value="Ribosomal_mL44_DSRM_fung"/>
</dbReference>
<evidence type="ECO:0000256" key="11">
    <source>
        <dbReference type="ARBA" id="ARBA00024034"/>
    </source>
</evidence>
<dbReference type="GO" id="GO:0005881">
    <property type="term" value="C:cytoplasmic microtubule"/>
    <property type="evidence" value="ECO:0007669"/>
    <property type="project" value="TreeGrafter"/>
</dbReference>
<evidence type="ECO:0000256" key="14">
    <source>
        <dbReference type="SAM" id="MobiDB-lite"/>
    </source>
</evidence>
<evidence type="ECO:0000259" key="16">
    <source>
        <dbReference type="PROSITE" id="PS50137"/>
    </source>
</evidence>
<keyword evidence="8" id="KW-0689">Ribosomal protein</keyword>
<dbReference type="GO" id="GO:0003725">
    <property type="term" value="F:double-stranded RNA binding"/>
    <property type="evidence" value="ECO:0007669"/>
    <property type="project" value="InterPro"/>
</dbReference>
<organism evidence="19">
    <name type="scientific">Pneumocystis jirovecii</name>
    <name type="common">Human pneumocystis pneumonia agent</name>
    <dbReference type="NCBI Taxonomy" id="42068"/>
    <lineage>
        <taxon>Eukaryota</taxon>
        <taxon>Fungi</taxon>
        <taxon>Dikarya</taxon>
        <taxon>Ascomycota</taxon>
        <taxon>Taphrinomycotina</taxon>
        <taxon>Pneumocystomycetes</taxon>
        <taxon>Pneumocystaceae</taxon>
        <taxon>Pneumocystis</taxon>
    </lineage>
</organism>
<keyword evidence="5" id="KW-0493">Microtubule</keyword>
<evidence type="ECO:0000256" key="7">
    <source>
        <dbReference type="ARBA" id="ARBA00022884"/>
    </source>
</evidence>
<sequence length="1510" mass="169830">MCTLYTIYTICTLCATYAIYVIYVIYAIYAIYAICAICALYTLWSLFLFRNASSYAKLELKRELVEQHVRKKLVSYILDQLQLQGDNDFASSRGSENTYDNDTTNVSSRRIYNESIASTSNFSSNYISSMCGTEMEQMDAAWVHSAKELETEIQEMLSSFEGKETDNNWMIREKHMMRLRALLRGNIYKEYSSVFISGFKMLISSLRTTLSLAGLQFIKDVAIVVGPAIDQSVEILLTNLIRISGLTKKIISRTAQVIVSVLIANVSYHPKIVQQLLIASQDKNPSTRQYAAGWLRTLLEAHVESKTYMENSGGLDIMEKVIKNGISDANSVVRTGMRDVLRCFSEIWPDRTQSLILSLDPVVRKQFDKVFQSLNISSKLVNGHEKSQDSVQNVFPNKGKSLSKKPLAKATNIFNKKQDDVSSIVHGLSGLSSGPIRHGLGLPQRYGCPSKITVKRPDSPVQEQSLSTTSNQVHISPSQSRCGTSPPKPALTTPSLFGKSLSGTSRSSPRKLTIVEQLVHPDWHMRVEGIITVACLLAKKVPPNYDNKKLPTLPPNDILASTFQKLLNDSQPEVVNHLMAPEVIVEIAKIVPFENIVPRILLLSETDDTERGHDIVRACLPAVKKMISDVDAAELLSKVLTTMGLSGVVPKKLSASIFTTSQKRKIIHGVLLWMNELVERHNENIKNGGDGNSYFNDVSNFKFYVNRLVPMINNTKPTSINYGPLTVLLKSLQTANEGVFDKVLQTFEKVTVNALKNAWGIVVEEDPYIVEEKVACIEDVLGSIPTVSHVKVDDNDNEQHSSSSLESQSVKYSDAYIDPFEENSATQMNFEDMTMIQIPKLHLSNHKTSKGLSASSDPSAFVSVDSTLITQDPIKSDNSKAPNDKNDQIENDSSVQPLELLSTSDSGKQENLDISIKDDNFSKDSGLWFRKYMKKIPTTPLPKAIDETIKLLSNIVERLENHDMDSYAFRKLICISKEHALELNVENHDDVTDDSKKGDIWVSGTLFSSLLNALLKFMAEDSVLELKIQGLLLLKYLFDHQKVYFNNHISSVFDYLLKFHSDDSNNNRIICAIEEMVFDIVFHFEPLKGVAAFLSYLEPYVYDSDDESKKHLLKQSNIVICLSSLAIFIKKLERSELDQYLEKIPPLVIKSNIKICIKMNIKIKGRGAVTCLFFRLNISNNNGFMFQKRYMVNVSSLDNTSRNNIETDIFKFEDNVSPKLFALHARLKLGLQFSKSTLVRAFVDSQITSGIKFAPNNESLSVLGTSIMKYYVLEYLIARWPRLPYNILKAAMWGYCGFKALARIGREWGIEMSDKEIRIMHESSESELHHIVFEILSEAKNGMLVFKRTGWTPDHSPFSRDHIDEVAVSRVVKSIIGGVYLHCGLENARVFVNDHIISRYLSIASLFSFDQPTRELSMLCSRQKLKPPVSRLIAETGRCSSSPLFVVGVYSGHEKLGEGHGSSLKEAKHIASVNALKAWYLYESKEFDRPSKTLENSKEIYTPVYIDCGE</sequence>
<dbReference type="SUPFAM" id="SSF69065">
    <property type="entry name" value="RNase III domain-like"/>
    <property type="match status" value="1"/>
</dbReference>
<feature type="transmembrane region" description="Helical" evidence="15">
    <location>
        <begin position="29"/>
        <end position="49"/>
    </location>
</feature>
<feature type="non-terminal residue" evidence="18">
    <location>
        <position position="1510"/>
    </location>
</feature>
<dbReference type="SMART" id="SM00535">
    <property type="entry name" value="RIBOc"/>
    <property type="match status" value="1"/>
</dbReference>
<proteinExistence type="inferred from homology"/>
<dbReference type="GO" id="GO:0060172">
    <property type="term" value="P:astral microtubule depolymerization"/>
    <property type="evidence" value="ECO:0007669"/>
    <property type="project" value="TreeGrafter"/>
</dbReference>
<dbReference type="InterPro" id="IPR011989">
    <property type="entry name" value="ARM-like"/>
</dbReference>
<keyword evidence="6" id="KW-0498">Mitosis</keyword>
<keyword evidence="10" id="KW-0687">Ribonucleoprotein</keyword>
<dbReference type="STRING" id="1209962.L0P7M6"/>
<dbReference type="Gene3D" id="1.25.10.10">
    <property type="entry name" value="Leucine-rich Repeat Variant"/>
    <property type="match status" value="1"/>
</dbReference>
<keyword evidence="6" id="KW-0131">Cell cycle</keyword>
<feature type="region of interest" description="Disordered" evidence="14">
    <location>
        <begin position="872"/>
        <end position="906"/>
    </location>
</feature>
<evidence type="ECO:0000259" key="17">
    <source>
        <dbReference type="PROSITE" id="PS50142"/>
    </source>
</evidence>
<dbReference type="PANTHER" id="PTHR21567">
    <property type="entry name" value="CLASP"/>
    <property type="match status" value="1"/>
</dbReference>
<dbReference type="InParanoid" id="L0P7M6"/>
<evidence type="ECO:0000256" key="1">
    <source>
        <dbReference type="ARBA" id="ARBA00004173"/>
    </source>
</evidence>
<dbReference type="InterPro" id="IPR044444">
    <property type="entry name" value="Ribosomal_mL44_DSRM_metazoa"/>
</dbReference>
<protein>
    <recommendedName>
        <fullName evidence="12">Large ribosomal subunit protein mL44</fullName>
    </recommendedName>
</protein>
<keyword evidence="15" id="KW-0812">Transmembrane</keyword>
<evidence type="ECO:0000256" key="5">
    <source>
        <dbReference type="ARBA" id="ARBA00022701"/>
    </source>
</evidence>
<dbReference type="GO" id="GO:1990023">
    <property type="term" value="C:mitotic spindle midzone"/>
    <property type="evidence" value="ECO:0007669"/>
    <property type="project" value="TreeGrafter"/>
</dbReference>
<dbReference type="Pfam" id="PF22892">
    <property type="entry name" value="DSRM_MRPL44"/>
    <property type="match status" value="1"/>
</dbReference>
<feature type="domain" description="DRBM" evidence="16">
    <location>
        <begin position="1411"/>
        <end position="1481"/>
    </location>
</feature>
<dbReference type="InterPro" id="IPR034085">
    <property type="entry name" value="TOG"/>
</dbReference>
<dbReference type="GO" id="GO:0006396">
    <property type="term" value="P:RNA processing"/>
    <property type="evidence" value="ECO:0007669"/>
    <property type="project" value="InterPro"/>
</dbReference>
<accession>L0P7M6</accession>
<dbReference type="Pfam" id="PF12348">
    <property type="entry name" value="CLASP_N"/>
    <property type="match status" value="1"/>
</dbReference>
<dbReference type="InterPro" id="IPR024395">
    <property type="entry name" value="CLASP_N_dom"/>
</dbReference>
<keyword evidence="9" id="KW-0496">Mitochondrion</keyword>
<feature type="domain" description="RNase III" evidence="17">
    <location>
        <begin position="1220"/>
        <end position="1384"/>
    </location>
</feature>
<dbReference type="CDD" id="cd19873">
    <property type="entry name" value="DSRM_MRPL3_like"/>
    <property type="match status" value="1"/>
</dbReference>
<evidence type="ECO:0000256" key="9">
    <source>
        <dbReference type="ARBA" id="ARBA00023128"/>
    </source>
</evidence>
<dbReference type="InterPro" id="IPR000999">
    <property type="entry name" value="RNase_III_dom"/>
</dbReference>
<dbReference type="InterPro" id="IPR016024">
    <property type="entry name" value="ARM-type_fold"/>
</dbReference>
<dbReference type="GO" id="GO:0090307">
    <property type="term" value="P:mitotic spindle assembly"/>
    <property type="evidence" value="ECO:0007669"/>
    <property type="project" value="TreeGrafter"/>
</dbReference>
<dbReference type="GO" id="GO:0005876">
    <property type="term" value="C:spindle microtubule"/>
    <property type="evidence" value="ECO:0007669"/>
    <property type="project" value="TreeGrafter"/>
</dbReference>
<feature type="region of interest" description="Disordered" evidence="14">
    <location>
        <begin position="454"/>
        <end position="506"/>
    </location>
</feature>
<dbReference type="InterPro" id="IPR036389">
    <property type="entry name" value="RNase_III_sf"/>
</dbReference>
<keyword evidence="7 13" id="KW-0694">RNA-binding</keyword>
<evidence type="ECO:0000256" key="8">
    <source>
        <dbReference type="ARBA" id="ARBA00022980"/>
    </source>
</evidence>
<dbReference type="PROSITE" id="PS50137">
    <property type="entry name" value="DS_RBD"/>
    <property type="match status" value="1"/>
</dbReference>
<dbReference type="SMART" id="SM00358">
    <property type="entry name" value="DSRM"/>
    <property type="match status" value="1"/>
</dbReference>
<dbReference type="VEuPathDB" id="FungiDB:PNEJI1_000843"/>
<keyword evidence="15" id="KW-0472">Membrane</keyword>
<evidence type="ECO:0000256" key="13">
    <source>
        <dbReference type="PROSITE-ProRule" id="PRU00266"/>
    </source>
</evidence>
<dbReference type="Proteomes" id="UP000010422">
    <property type="component" value="Unassembled WGS sequence"/>
</dbReference>
<dbReference type="GO" id="GO:0005815">
    <property type="term" value="C:microtubule organizing center"/>
    <property type="evidence" value="ECO:0007669"/>
    <property type="project" value="TreeGrafter"/>
</dbReference>
<comment type="subcellular location">
    <subcellularLocation>
        <location evidence="2">Cytoplasm</location>
        <location evidence="2">Cytoskeleton</location>
        <location evidence="2">Spindle</location>
    </subcellularLocation>
    <subcellularLocation>
        <location evidence="1">Mitochondrion</location>
    </subcellularLocation>
</comment>
<gene>
    <name evidence="18" type="ORF">PNEJI1_000843</name>
</gene>
<evidence type="ECO:0000256" key="2">
    <source>
        <dbReference type="ARBA" id="ARBA00004186"/>
    </source>
</evidence>
<feature type="compositionally biased region" description="Polar residues" evidence="14">
    <location>
        <begin position="891"/>
        <end position="906"/>
    </location>
</feature>
<dbReference type="GO" id="GO:0051301">
    <property type="term" value="P:cell division"/>
    <property type="evidence" value="ECO:0007669"/>
    <property type="project" value="UniProtKB-KW"/>
</dbReference>
<evidence type="ECO:0000256" key="3">
    <source>
        <dbReference type="ARBA" id="ARBA00009549"/>
    </source>
</evidence>
<evidence type="ECO:0000313" key="19">
    <source>
        <dbReference type="Proteomes" id="UP000010422"/>
    </source>
</evidence>
<feature type="compositionally biased region" description="Basic and acidic residues" evidence="14">
    <location>
        <begin position="874"/>
        <end position="888"/>
    </location>
</feature>
<evidence type="ECO:0000256" key="6">
    <source>
        <dbReference type="ARBA" id="ARBA00022776"/>
    </source>
</evidence>
<dbReference type="GO" id="GO:0008017">
    <property type="term" value="F:microtubule binding"/>
    <property type="evidence" value="ECO:0007669"/>
    <property type="project" value="TreeGrafter"/>
</dbReference>
<evidence type="ECO:0000256" key="4">
    <source>
        <dbReference type="ARBA" id="ARBA00022618"/>
    </source>
</evidence>
<dbReference type="PANTHER" id="PTHR21567:SF9">
    <property type="entry name" value="CLIP-ASSOCIATING PROTEIN"/>
    <property type="match status" value="1"/>
</dbReference>
<dbReference type="SMART" id="SM01349">
    <property type="entry name" value="TOG"/>
    <property type="match status" value="1"/>
</dbReference>